<dbReference type="PROSITE" id="PS50893">
    <property type="entry name" value="ABC_TRANSPORTER_2"/>
    <property type="match status" value="1"/>
</dbReference>
<accession>A3QA00</accession>
<dbReference type="InterPro" id="IPR003439">
    <property type="entry name" value="ABC_transporter-like_ATP-bd"/>
</dbReference>
<dbReference type="SMART" id="SM00382">
    <property type="entry name" value="AAA"/>
    <property type="match status" value="1"/>
</dbReference>
<evidence type="ECO:0000259" key="3">
    <source>
        <dbReference type="PROSITE" id="PS50893"/>
    </source>
</evidence>
<dbReference type="SUPFAM" id="SSF52540">
    <property type="entry name" value="P-loop containing nucleoside triphosphate hydrolases"/>
    <property type="match status" value="1"/>
</dbReference>
<reference evidence="4 5" key="1">
    <citation type="submission" date="2007-03" db="EMBL/GenBank/DDBJ databases">
        <title>Complete sequence of Shewanella loihica PV-4.</title>
        <authorList>
            <consortium name="US DOE Joint Genome Institute"/>
            <person name="Copeland A."/>
            <person name="Lucas S."/>
            <person name="Lapidus A."/>
            <person name="Barry K."/>
            <person name="Detter J.C."/>
            <person name="Glavina del Rio T."/>
            <person name="Hammon N."/>
            <person name="Israni S."/>
            <person name="Dalin E."/>
            <person name="Tice H."/>
            <person name="Pitluck S."/>
            <person name="Chain P."/>
            <person name="Malfatti S."/>
            <person name="Shin M."/>
            <person name="Vergez L."/>
            <person name="Schmutz J."/>
            <person name="Larimer F."/>
            <person name="Land M."/>
            <person name="Hauser L."/>
            <person name="Kyrpides N."/>
            <person name="Mikhailova N."/>
            <person name="Romine M.F."/>
            <person name="Serres G."/>
            <person name="Fredrickson J."/>
            <person name="Tiedje J."/>
            <person name="Richardson P."/>
        </authorList>
    </citation>
    <scope>NUCLEOTIDE SEQUENCE [LARGE SCALE GENOMIC DNA]</scope>
    <source>
        <strain evidence="5">ATCC BAA-1088 / PV-4</strain>
    </source>
</reference>
<dbReference type="GO" id="GO:0016887">
    <property type="term" value="F:ATP hydrolysis activity"/>
    <property type="evidence" value="ECO:0007669"/>
    <property type="project" value="InterPro"/>
</dbReference>
<protein>
    <submittedName>
        <fullName evidence="4">ABC transporter-related protein</fullName>
    </submittedName>
</protein>
<keyword evidence="5" id="KW-1185">Reference proteome</keyword>
<gene>
    <name evidence="4" type="ordered locus">Shew_0426</name>
</gene>
<dbReference type="CDD" id="cd03230">
    <property type="entry name" value="ABC_DR_subfamily_A"/>
    <property type="match status" value="1"/>
</dbReference>
<proteinExistence type="predicted"/>
<evidence type="ECO:0000313" key="5">
    <source>
        <dbReference type="Proteomes" id="UP000001558"/>
    </source>
</evidence>
<dbReference type="STRING" id="323850.Shew_0426"/>
<evidence type="ECO:0000313" key="4">
    <source>
        <dbReference type="EMBL" id="ABO22298.1"/>
    </source>
</evidence>
<keyword evidence="2" id="KW-0067">ATP-binding</keyword>
<evidence type="ECO:0000256" key="1">
    <source>
        <dbReference type="ARBA" id="ARBA00022741"/>
    </source>
</evidence>
<keyword evidence="1" id="KW-0547">Nucleotide-binding</keyword>
<dbReference type="InterPro" id="IPR027417">
    <property type="entry name" value="P-loop_NTPase"/>
</dbReference>
<dbReference type="Gene3D" id="3.40.50.300">
    <property type="entry name" value="P-loop containing nucleotide triphosphate hydrolases"/>
    <property type="match status" value="1"/>
</dbReference>
<dbReference type="Proteomes" id="UP000001558">
    <property type="component" value="Chromosome"/>
</dbReference>
<dbReference type="RefSeq" id="WP_011864232.1">
    <property type="nucleotide sequence ID" value="NC_009092.1"/>
</dbReference>
<evidence type="ECO:0000256" key="2">
    <source>
        <dbReference type="ARBA" id="ARBA00022840"/>
    </source>
</evidence>
<dbReference type="KEGG" id="slo:Shew_0426"/>
<dbReference type="EMBL" id="CP000606">
    <property type="protein sequence ID" value="ABO22298.1"/>
    <property type="molecule type" value="Genomic_DNA"/>
</dbReference>
<dbReference type="InterPro" id="IPR003593">
    <property type="entry name" value="AAA+_ATPase"/>
</dbReference>
<dbReference type="eggNOG" id="COG1131">
    <property type="taxonomic scope" value="Bacteria"/>
</dbReference>
<dbReference type="Pfam" id="PF00005">
    <property type="entry name" value="ABC_tran"/>
    <property type="match status" value="1"/>
</dbReference>
<sequence>MPLNADLAIDARGVDKRFGDLLAVAELDLQVQKGHIYGFLGPNGCGKSTTIRMLTGLLTPTRGEISVLGMAIPQQAEALRRRIGYMTQKFSLYEDLSVRENLQFIADIYGLGARESKRKIDELIDTYHLDAQRQQLAGTLSGGQKQRLGLACACINEPELLFLDEPTSAVDPQNRRDFWEQLFDLSERGTSILVTTHYMDEAQRCHQLAIMESGHIRAKGNPQALLEAMPLHVIEIAGHRLRQLKSHLSQFSEIPSAAQLGDRLRVLVDKQIADPIPWLLEKSRTMTGQLTPEPLSPNQFNASQLKPNQLSLVSPNLEDLFVSVTGKGLKTSREAADVTR</sequence>
<dbReference type="AlphaFoldDB" id="A3QA00"/>
<organism evidence="4 5">
    <name type="scientific">Shewanella loihica (strain ATCC BAA-1088 / PV-4)</name>
    <dbReference type="NCBI Taxonomy" id="323850"/>
    <lineage>
        <taxon>Bacteria</taxon>
        <taxon>Pseudomonadati</taxon>
        <taxon>Pseudomonadota</taxon>
        <taxon>Gammaproteobacteria</taxon>
        <taxon>Alteromonadales</taxon>
        <taxon>Shewanellaceae</taxon>
        <taxon>Shewanella</taxon>
    </lineage>
</organism>
<feature type="domain" description="ABC transporter" evidence="3">
    <location>
        <begin position="9"/>
        <end position="238"/>
    </location>
</feature>
<name>A3QA00_SHELP</name>
<dbReference type="PANTHER" id="PTHR43038:SF3">
    <property type="entry name" value="ABC TRANSPORTER G FAMILY MEMBER 20 ISOFORM X1"/>
    <property type="match status" value="1"/>
</dbReference>
<dbReference type="OrthoDB" id="9775490at2"/>
<dbReference type="HOGENOM" id="CLU_000604_1_2_6"/>
<dbReference type="PANTHER" id="PTHR43038">
    <property type="entry name" value="ATP-BINDING CASSETTE, SUB-FAMILY H, MEMBER 1"/>
    <property type="match status" value="1"/>
</dbReference>
<dbReference type="GO" id="GO:0005524">
    <property type="term" value="F:ATP binding"/>
    <property type="evidence" value="ECO:0007669"/>
    <property type="project" value="UniProtKB-KW"/>
</dbReference>